<name>A0A2S6N587_9HYPH</name>
<reference evidence="5 6" key="1">
    <citation type="journal article" date="2018" name="Arch. Microbiol.">
        <title>New insights into the metabolic potential of the phototrophic purple bacterium Rhodopila globiformis DSM 161(T) from its draft genome sequence and evidence for a vanadium-dependent nitrogenase.</title>
        <authorList>
            <person name="Imhoff J.F."/>
            <person name="Rahn T."/>
            <person name="Kunzel S."/>
            <person name="Neulinger S.C."/>
        </authorList>
    </citation>
    <scope>NUCLEOTIDE SEQUENCE [LARGE SCALE GENOMIC DNA]</scope>
    <source>
        <strain evidence="5 6">DSM 16996</strain>
    </source>
</reference>
<dbReference type="InterPro" id="IPR000727">
    <property type="entry name" value="T_SNARE_dom"/>
</dbReference>
<proteinExistence type="inferred from homology"/>
<comment type="similarity">
    <text evidence="4">Belongs to the methyl-accepting chemotaxis (MCP) protein family.</text>
</comment>
<dbReference type="GO" id="GO:0005886">
    <property type="term" value="C:plasma membrane"/>
    <property type="evidence" value="ECO:0007669"/>
    <property type="project" value="UniProtKB-SubCell"/>
</dbReference>
<evidence type="ECO:0000256" key="2">
    <source>
        <dbReference type="ARBA" id="ARBA00022519"/>
    </source>
</evidence>
<dbReference type="RefSeq" id="WP_104508467.1">
    <property type="nucleotide sequence ID" value="NZ_JACIGC010000003.1"/>
</dbReference>
<dbReference type="PANTHER" id="PTHR32089:SF112">
    <property type="entry name" value="LYSOZYME-LIKE PROTEIN-RELATED"/>
    <property type="match status" value="1"/>
</dbReference>
<dbReference type="CDD" id="cd06225">
    <property type="entry name" value="HAMP"/>
    <property type="match status" value="1"/>
</dbReference>
<dbReference type="GO" id="GO:0006935">
    <property type="term" value="P:chemotaxis"/>
    <property type="evidence" value="ECO:0007669"/>
    <property type="project" value="InterPro"/>
</dbReference>
<dbReference type="PROSITE" id="PS50885">
    <property type="entry name" value="HAMP"/>
    <property type="match status" value="1"/>
</dbReference>
<evidence type="ECO:0000313" key="6">
    <source>
        <dbReference type="Proteomes" id="UP000239089"/>
    </source>
</evidence>
<sequence>MHFIDWTISKKVLSQLFVFGLVALLGLGFAMTRLSATDAAYRQLIEGEASGTIHLARASRLAQASVSAIHENITAGTEAENSAASGKRLKAARDYDEEIARARLLLPDRAAEIDAISRNFHAALDSACLATTKLANSFAQAELATAAATMRRDCEPELTKVIASQISLNDSVLAAMNKDTNDLGKATGGAILWTSIALFSGLLIALGGAILLVRTFVTAPLKALDDAMIAVSRGDYNSRIEGERQDEIGSMARTLVVLSTGLRDGERIRGEQAARVETSRIRLEKRERLSGDFVTNMQQLAGGFSRSSTEVADSARSLAGTAEETSRQAQTVSTSATDAANNVQTVASASEQLAASVREITLQANRSAQISETAFREAEASNARINALATNASAIGDVVNLIKGIANQTNLLALNATIEAARAGEAGRGFAVVASEVKQLALETARATDEIAHKVEEIQQATSSTVTSISEIVKTISLVKEGAISIAASVEQQGEAIAEVARNCQQAATGTQDVTQNIAQVGEAANMTGSASTQLMSLSDGLSTQATNLTQTVSAFVRDLAAA</sequence>
<dbReference type="InterPro" id="IPR004089">
    <property type="entry name" value="MCPsignal_dom"/>
</dbReference>
<dbReference type="SUPFAM" id="SSF58104">
    <property type="entry name" value="Methyl-accepting chemotaxis protein (MCP) signaling domain"/>
    <property type="match status" value="1"/>
</dbReference>
<comment type="subcellular location">
    <subcellularLocation>
        <location evidence="1">Cell inner membrane</location>
        <topology evidence="1">Multi-pass membrane protein</topology>
    </subcellularLocation>
</comment>
<evidence type="ECO:0000256" key="1">
    <source>
        <dbReference type="ARBA" id="ARBA00004429"/>
    </source>
</evidence>
<dbReference type="Proteomes" id="UP000239089">
    <property type="component" value="Unassembled WGS sequence"/>
</dbReference>
<accession>A0A2S6N587</accession>
<evidence type="ECO:0000313" key="5">
    <source>
        <dbReference type="EMBL" id="PPQ29757.1"/>
    </source>
</evidence>
<dbReference type="GO" id="GO:0007165">
    <property type="term" value="P:signal transduction"/>
    <property type="evidence" value="ECO:0007669"/>
    <property type="project" value="UniProtKB-KW"/>
</dbReference>
<dbReference type="PANTHER" id="PTHR32089">
    <property type="entry name" value="METHYL-ACCEPTING CHEMOTAXIS PROTEIN MCPB"/>
    <property type="match status" value="1"/>
</dbReference>
<dbReference type="Pfam" id="PF00672">
    <property type="entry name" value="HAMP"/>
    <property type="match status" value="1"/>
</dbReference>
<dbReference type="Gene3D" id="6.10.340.10">
    <property type="match status" value="1"/>
</dbReference>
<keyword evidence="3" id="KW-0807">Transducer</keyword>
<dbReference type="EMBL" id="NHSJ01000087">
    <property type="protein sequence ID" value="PPQ29757.1"/>
    <property type="molecule type" value="Genomic_DNA"/>
</dbReference>
<dbReference type="AlphaFoldDB" id="A0A2S6N587"/>
<dbReference type="PRINTS" id="PR00260">
    <property type="entry name" value="CHEMTRNSDUCR"/>
</dbReference>
<keyword evidence="2" id="KW-0997">Cell inner membrane</keyword>
<organism evidence="5 6">
    <name type="scientific">Rhodoblastus sphagnicola</name>
    <dbReference type="NCBI Taxonomy" id="333368"/>
    <lineage>
        <taxon>Bacteria</taxon>
        <taxon>Pseudomonadati</taxon>
        <taxon>Pseudomonadota</taxon>
        <taxon>Alphaproteobacteria</taxon>
        <taxon>Hyphomicrobiales</taxon>
        <taxon>Rhodoblastaceae</taxon>
        <taxon>Rhodoblastus</taxon>
    </lineage>
</organism>
<gene>
    <name evidence="5" type="ORF">CCR94_13965</name>
</gene>
<evidence type="ECO:0000256" key="3">
    <source>
        <dbReference type="ARBA" id="ARBA00023224"/>
    </source>
</evidence>
<dbReference type="PROSITE" id="PS50111">
    <property type="entry name" value="CHEMOTAXIS_TRANSDUC_2"/>
    <property type="match status" value="1"/>
</dbReference>
<dbReference type="SMART" id="SM00304">
    <property type="entry name" value="HAMP"/>
    <property type="match status" value="1"/>
</dbReference>
<keyword evidence="6" id="KW-1185">Reference proteome</keyword>
<protein>
    <recommendedName>
        <fullName evidence="7">Methyl-accepting chemotaxis protein</fullName>
    </recommendedName>
</protein>
<keyword evidence="2" id="KW-0472">Membrane</keyword>
<dbReference type="InterPro" id="IPR003660">
    <property type="entry name" value="HAMP_dom"/>
</dbReference>
<dbReference type="Gene3D" id="1.10.287.950">
    <property type="entry name" value="Methyl-accepting chemotaxis protein"/>
    <property type="match status" value="1"/>
</dbReference>
<dbReference type="PROSITE" id="PS50192">
    <property type="entry name" value="T_SNARE"/>
    <property type="match status" value="1"/>
</dbReference>
<keyword evidence="2" id="KW-1003">Cell membrane</keyword>
<dbReference type="GO" id="GO:0004888">
    <property type="term" value="F:transmembrane signaling receptor activity"/>
    <property type="evidence" value="ECO:0007669"/>
    <property type="project" value="InterPro"/>
</dbReference>
<dbReference type="OrthoDB" id="8455768at2"/>
<evidence type="ECO:0000256" key="4">
    <source>
        <dbReference type="ARBA" id="ARBA00029447"/>
    </source>
</evidence>
<evidence type="ECO:0008006" key="7">
    <source>
        <dbReference type="Google" id="ProtNLM"/>
    </source>
</evidence>
<dbReference type="SMART" id="SM00283">
    <property type="entry name" value="MA"/>
    <property type="match status" value="1"/>
</dbReference>
<dbReference type="InterPro" id="IPR004090">
    <property type="entry name" value="Chemotax_Me-accpt_rcpt"/>
</dbReference>
<comment type="caution">
    <text evidence="5">The sequence shown here is derived from an EMBL/GenBank/DDBJ whole genome shotgun (WGS) entry which is preliminary data.</text>
</comment>
<dbReference type="Pfam" id="PF00015">
    <property type="entry name" value="MCPsignal"/>
    <property type="match status" value="1"/>
</dbReference>